<dbReference type="EMBL" id="KL198097">
    <property type="protein sequence ID" value="KDQ08003.1"/>
    <property type="molecule type" value="Genomic_DNA"/>
</dbReference>
<protein>
    <submittedName>
        <fullName evidence="1">Uncharacterized protein</fullName>
    </submittedName>
</protein>
<dbReference type="AlphaFoldDB" id="A0A067LX91"/>
<dbReference type="InParanoid" id="A0A067LX91"/>
<name>A0A067LX91_BOTB1</name>
<dbReference type="Proteomes" id="UP000027195">
    <property type="component" value="Unassembled WGS sequence"/>
</dbReference>
<organism evidence="1 2">
    <name type="scientific">Botryobasidium botryosum (strain FD-172 SS1)</name>
    <dbReference type="NCBI Taxonomy" id="930990"/>
    <lineage>
        <taxon>Eukaryota</taxon>
        <taxon>Fungi</taxon>
        <taxon>Dikarya</taxon>
        <taxon>Basidiomycota</taxon>
        <taxon>Agaricomycotina</taxon>
        <taxon>Agaricomycetes</taxon>
        <taxon>Cantharellales</taxon>
        <taxon>Botryobasidiaceae</taxon>
        <taxon>Botryobasidium</taxon>
    </lineage>
</organism>
<keyword evidence="2" id="KW-1185">Reference proteome</keyword>
<reference evidence="2" key="1">
    <citation type="journal article" date="2014" name="Proc. Natl. Acad. Sci. U.S.A.">
        <title>Extensive sampling of basidiomycete genomes demonstrates inadequacy of the white-rot/brown-rot paradigm for wood decay fungi.</title>
        <authorList>
            <person name="Riley R."/>
            <person name="Salamov A.A."/>
            <person name="Brown D.W."/>
            <person name="Nagy L.G."/>
            <person name="Floudas D."/>
            <person name="Held B.W."/>
            <person name="Levasseur A."/>
            <person name="Lombard V."/>
            <person name="Morin E."/>
            <person name="Otillar R."/>
            <person name="Lindquist E.A."/>
            <person name="Sun H."/>
            <person name="LaButti K.M."/>
            <person name="Schmutz J."/>
            <person name="Jabbour D."/>
            <person name="Luo H."/>
            <person name="Baker S.E."/>
            <person name="Pisabarro A.G."/>
            <person name="Walton J.D."/>
            <person name="Blanchette R.A."/>
            <person name="Henrissat B."/>
            <person name="Martin F."/>
            <person name="Cullen D."/>
            <person name="Hibbett D.S."/>
            <person name="Grigoriev I.V."/>
        </authorList>
    </citation>
    <scope>NUCLEOTIDE SEQUENCE [LARGE SCALE GENOMIC DNA]</scope>
    <source>
        <strain evidence="2">FD-172 SS1</strain>
    </source>
</reference>
<evidence type="ECO:0000313" key="2">
    <source>
        <dbReference type="Proteomes" id="UP000027195"/>
    </source>
</evidence>
<evidence type="ECO:0000313" key="1">
    <source>
        <dbReference type="EMBL" id="KDQ08003.1"/>
    </source>
</evidence>
<gene>
    <name evidence="1" type="ORF">BOTBODRAFT_587912</name>
</gene>
<accession>A0A067LX91</accession>
<proteinExistence type="predicted"/>
<dbReference type="HOGENOM" id="CLU_2209598_0_0_1"/>
<sequence>MHVRLRSHPKSPLFVFPFCVICIYDIRAGPALSPRSALTSPLFCLGGCITDGDGSHQWSSCYPVWRHRQYQCHVSSACHCLPALCSLLSQPPVGVYSRYFPLLRLFQ</sequence>